<keyword evidence="1" id="KW-1185">Reference proteome</keyword>
<dbReference type="AlphaFoldDB" id="A0A0N4Z343"/>
<dbReference type="WBParaSite" id="PTRK_0000132200.1">
    <property type="protein sequence ID" value="PTRK_0000132200.1"/>
    <property type="gene ID" value="PTRK_0000132200"/>
</dbReference>
<evidence type="ECO:0000313" key="2">
    <source>
        <dbReference type="WBParaSite" id="PTRK_0000132200.1"/>
    </source>
</evidence>
<name>A0A0N4Z343_PARTI</name>
<dbReference type="Proteomes" id="UP000038045">
    <property type="component" value="Unplaced"/>
</dbReference>
<sequence>MFEVPCWYSLDEIRNTLIVWEGVLAIWNFESNNRIKCVELWKEYEDGYISFMVKHDVKEITSEGYWTCAEITGIFKNGKSFFYHAVNPDKSKLFLNFINKYLDTHIKTIELSLDPNPLRNWTKKECEKRIKSWRDLCYSLSKTSAKINFNYNMPI</sequence>
<reference evidence="2" key="1">
    <citation type="submission" date="2017-02" db="UniProtKB">
        <authorList>
            <consortium name="WormBaseParasite"/>
        </authorList>
    </citation>
    <scope>IDENTIFICATION</scope>
</reference>
<proteinExistence type="predicted"/>
<evidence type="ECO:0000313" key="1">
    <source>
        <dbReference type="Proteomes" id="UP000038045"/>
    </source>
</evidence>
<protein>
    <submittedName>
        <fullName evidence="2">DUF4265 domain-containing protein</fullName>
    </submittedName>
</protein>
<accession>A0A0N4Z343</accession>
<organism evidence="1 2">
    <name type="scientific">Parastrongyloides trichosuri</name>
    <name type="common">Possum-specific nematode worm</name>
    <dbReference type="NCBI Taxonomy" id="131310"/>
    <lineage>
        <taxon>Eukaryota</taxon>
        <taxon>Metazoa</taxon>
        <taxon>Ecdysozoa</taxon>
        <taxon>Nematoda</taxon>
        <taxon>Chromadorea</taxon>
        <taxon>Rhabditida</taxon>
        <taxon>Tylenchina</taxon>
        <taxon>Panagrolaimomorpha</taxon>
        <taxon>Strongyloidoidea</taxon>
        <taxon>Strongyloididae</taxon>
        <taxon>Parastrongyloides</taxon>
    </lineage>
</organism>